<proteinExistence type="predicted"/>
<dbReference type="Pfam" id="PF11349">
    <property type="entry name" value="DUF3151"/>
    <property type="match status" value="1"/>
</dbReference>
<comment type="caution">
    <text evidence="2">The sequence shown here is derived from an EMBL/GenBank/DDBJ whole genome shotgun (WGS) entry which is preliminary data.</text>
</comment>
<reference evidence="2 3" key="1">
    <citation type="submission" date="2017-07" db="EMBL/GenBank/DDBJ databases">
        <title>Draft whole genome sequences of clinical Proprionibacteriaceae strains.</title>
        <authorList>
            <person name="Bernier A.-M."/>
            <person name="Bernard K."/>
            <person name="Domingo M.-C."/>
        </authorList>
    </citation>
    <scope>NUCLEOTIDE SEQUENCE [LARGE SCALE GENOMIC DNA]</scope>
    <source>
        <strain evidence="2 3">NML 030167</strain>
    </source>
</reference>
<accession>A0A255GQY7</accession>
<dbReference type="InterPro" id="IPR014487">
    <property type="entry name" value="DUF3151"/>
</dbReference>
<organism evidence="2 3">
    <name type="scientific">Enemella evansiae</name>
    <dbReference type="NCBI Taxonomy" id="2016499"/>
    <lineage>
        <taxon>Bacteria</taxon>
        <taxon>Bacillati</taxon>
        <taxon>Actinomycetota</taxon>
        <taxon>Actinomycetes</taxon>
        <taxon>Propionibacteriales</taxon>
        <taxon>Propionibacteriaceae</taxon>
        <taxon>Enemella</taxon>
    </lineage>
</organism>
<evidence type="ECO:0000256" key="1">
    <source>
        <dbReference type="SAM" id="MobiDB-lite"/>
    </source>
</evidence>
<feature type="region of interest" description="Disordered" evidence="1">
    <location>
        <begin position="1"/>
        <end position="23"/>
    </location>
</feature>
<dbReference type="EMBL" id="NMVO01000001">
    <property type="protein sequence ID" value="OYO17822.1"/>
    <property type="molecule type" value="Genomic_DNA"/>
</dbReference>
<gene>
    <name evidence="2" type="ORF">CGZ94_02805</name>
</gene>
<dbReference type="OrthoDB" id="3826919at2"/>
<evidence type="ECO:0008006" key="4">
    <source>
        <dbReference type="Google" id="ProtNLM"/>
    </source>
</evidence>
<keyword evidence="3" id="KW-1185">Reference proteome</keyword>
<feature type="compositionally biased region" description="Basic and acidic residues" evidence="1">
    <location>
        <begin position="157"/>
        <end position="167"/>
    </location>
</feature>
<dbReference type="AlphaFoldDB" id="A0A255GQY7"/>
<name>A0A255GQY7_9ACTN</name>
<sequence>MTEKPHENLLASHGTTPATRLPDDPAAAEIAEHGRERFVQIVRKHPQSSLCWALLAEGALGVGTDDADVSAYAYARTGYHRGLDSLRRAGWKGSGPIPWEHGPNRGFLRCLWALAVAADRIGETDEAQRCSQFLKDSSFTAYDELSDSRPMGSAQQDDQKDIGTKTR</sequence>
<dbReference type="PIRSF" id="PIRSF017349">
    <property type="entry name" value="UCP017349"/>
    <property type="match status" value="1"/>
</dbReference>
<protein>
    <recommendedName>
        <fullName evidence="4">DUF3151 domain-containing protein</fullName>
    </recommendedName>
</protein>
<evidence type="ECO:0000313" key="3">
    <source>
        <dbReference type="Proteomes" id="UP000215896"/>
    </source>
</evidence>
<evidence type="ECO:0000313" key="2">
    <source>
        <dbReference type="EMBL" id="OYO17822.1"/>
    </source>
</evidence>
<dbReference type="RefSeq" id="WP_094402790.1">
    <property type="nucleotide sequence ID" value="NZ_NMVL01000022.1"/>
</dbReference>
<feature type="region of interest" description="Disordered" evidence="1">
    <location>
        <begin position="143"/>
        <end position="167"/>
    </location>
</feature>
<dbReference type="Proteomes" id="UP000215896">
    <property type="component" value="Unassembled WGS sequence"/>
</dbReference>